<name>A0AAE0GTI3_9CHLO</name>
<dbReference type="Proteomes" id="UP001190700">
    <property type="component" value="Unassembled WGS sequence"/>
</dbReference>
<keyword evidence="3" id="KW-1185">Reference proteome</keyword>
<reference evidence="2 3" key="1">
    <citation type="journal article" date="2015" name="Genome Biol. Evol.">
        <title>Comparative Genomics of a Bacterivorous Green Alga Reveals Evolutionary Causalities and Consequences of Phago-Mixotrophic Mode of Nutrition.</title>
        <authorList>
            <person name="Burns J.A."/>
            <person name="Paasch A."/>
            <person name="Narechania A."/>
            <person name="Kim E."/>
        </authorList>
    </citation>
    <scope>NUCLEOTIDE SEQUENCE [LARGE SCALE GENOMIC DNA]</scope>
    <source>
        <strain evidence="2 3">PLY_AMNH</strain>
    </source>
</reference>
<gene>
    <name evidence="2" type="ORF">CYMTET_8277</name>
</gene>
<sequence>MSDAQKVSKASGASLQVQKIGVPLQDFSDPGVQKDEDQDSLRPALSTSISSWSPVQVEKLEQWWQDVSRSANLQEDAPDDRAAFLPLVPNSLVQEVMDCPVSGIWRVAWRVQQWAFLKVVAQQPSITLEGTYFRRSADWSIGHWSVSR</sequence>
<comment type="caution">
    <text evidence="2">The sequence shown here is derived from an EMBL/GenBank/DDBJ whole genome shotgun (WGS) entry which is preliminary data.</text>
</comment>
<protein>
    <submittedName>
        <fullName evidence="2">Uncharacterized protein</fullName>
    </submittedName>
</protein>
<organism evidence="2 3">
    <name type="scientific">Cymbomonas tetramitiformis</name>
    <dbReference type="NCBI Taxonomy" id="36881"/>
    <lineage>
        <taxon>Eukaryota</taxon>
        <taxon>Viridiplantae</taxon>
        <taxon>Chlorophyta</taxon>
        <taxon>Pyramimonadophyceae</taxon>
        <taxon>Pyramimonadales</taxon>
        <taxon>Pyramimonadaceae</taxon>
        <taxon>Cymbomonas</taxon>
    </lineage>
</organism>
<dbReference type="EMBL" id="LGRX02002530">
    <property type="protein sequence ID" value="KAK3284054.1"/>
    <property type="molecule type" value="Genomic_DNA"/>
</dbReference>
<evidence type="ECO:0000256" key="1">
    <source>
        <dbReference type="SAM" id="MobiDB-lite"/>
    </source>
</evidence>
<evidence type="ECO:0000313" key="2">
    <source>
        <dbReference type="EMBL" id="KAK3284054.1"/>
    </source>
</evidence>
<dbReference type="AlphaFoldDB" id="A0AAE0GTI3"/>
<proteinExistence type="predicted"/>
<evidence type="ECO:0000313" key="3">
    <source>
        <dbReference type="Proteomes" id="UP001190700"/>
    </source>
</evidence>
<accession>A0AAE0GTI3</accession>
<feature type="region of interest" description="Disordered" evidence="1">
    <location>
        <begin position="21"/>
        <end position="45"/>
    </location>
</feature>